<comment type="similarity">
    <text evidence="1 7">Belongs to the LOG family.</text>
</comment>
<dbReference type="AlphaFoldDB" id="A0A5D2QW78"/>
<dbReference type="InterPro" id="IPR031100">
    <property type="entry name" value="LOG_fam"/>
</dbReference>
<evidence type="ECO:0000313" key="8">
    <source>
        <dbReference type="EMBL" id="TYI32887.1"/>
    </source>
</evidence>
<keyword evidence="7" id="KW-0378">Hydrolase</keyword>
<dbReference type="PANTHER" id="PTHR31223">
    <property type="entry name" value="LOG FAMILY PROTEIN YJL055W"/>
    <property type="match status" value="1"/>
</dbReference>
<dbReference type="EC" id="3.2.2.n1" evidence="2 7"/>
<dbReference type="Pfam" id="PF03641">
    <property type="entry name" value="Lysine_decarbox"/>
    <property type="match status" value="1"/>
</dbReference>
<dbReference type="GO" id="GO:0005634">
    <property type="term" value="C:nucleus"/>
    <property type="evidence" value="ECO:0007669"/>
    <property type="project" value="TreeGrafter"/>
</dbReference>
<proteinExistence type="inferred from homology"/>
<dbReference type="PANTHER" id="PTHR31223:SF70">
    <property type="entry name" value="LOG FAMILY PROTEIN YJL055W"/>
    <property type="match status" value="1"/>
</dbReference>
<dbReference type="GO" id="GO:0102682">
    <property type="term" value="F:cytokinin riboside 5'-monophosphate phosphoribohydrolase activity"/>
    <property type="evidence" value="ECO:0007669"/>
    <property type="project" value="RHEA"/>
</dbReference>
<dbReference type="Gene3D" id="3.40.50.450">
    <property type="match status" value="1"/>
</dbReference>
<evidence type="ECO:0000256" key="1">
    <source>
        <dbReference type="ARBA" id="ARBA00006763"/>
    </source>
</evidence>
<keyword evidence="3 7" id="KW-0203">Cytokinin biosynthesis</keyword>
<accession>A0A5D2QW78</accession>
<evidence type="ECO:0000256" key="7">
    <source>
        <dbReference type="RuleBase" id="RU363015"/>
    </source>
</evidence>
<evidence type="ECO:0000313" key="9">
    <source>
        <dbReference type="Proteomes" id="UP000322667"/>
    </source>
</evidence>
<dbReference type="EMBL" id="CM017613">
    <property type="protein sequence ID" value="TYI32887.1"/>
    <property type="molecule type" value="Genomic_DNA"/>
</dbReference>
<comment type="catalytic activity">
    <reaction evidence="5 7">
        <text>N(6)-(dimethylallyl)adenosine 5'-phosphate + H2O = N(6)-dimethylallyladenine + D-ribose 5-phosphate</text>
        <dbReference type="Rhea" id="RHEA:48560"/>
        <dbReference type="ChEBI" id="CHEBI:15377"/>
        <dbReference type="ChEBI" id="CHEBI:17660"/>
        <dbReference type="ChEBI" id="CHEBI:57526"/>
        <dbReference type="ChEBI" id="CHEBI:78346"/>
        <dbReference type="EC" id="3.2.2.n1"/>
    </reaction>
</comment>
<evidence type="ECO:0000256" key="3">
    <source>
        <dbReference type="ARBA" id="ARBA00022712"/>
    </source>
</evidence>
<organism evidence="8 9">
    <name type="scientific">Gossypium tomentosum</name>
    <name type="common">Hawaiian cotton</name>
    <name type="synonym">Gossypium sandvicense</name>
    <dbReference type="NCBI Taxonomy" id="34277"/>
    <lineage>
        <taxon>Eukaryota</taxon>
        <taxon>Viridiplantae</taxon>
        <taxon>Streptophyta</taxon>
        <taxon>Embryophyta</taxon>
        <taxon>Tracheophyta</taxon>
        <taxon>Spermatophyta</taxon>
        <taxon>Magnoliopsida</taxon>
        <taxon>eudicotyledons</taxon>
        <taxon>Gunneridae</taxon>
        <taxon>Pentapetalae</taxon>
        <taxon>rosids</taxon>
        <taxon>malvids</taxon>
        <taxon>Malvales</taxon>
        <taxon>Malvaceae</taxon>
        <taxon>Malvoideae</taxon>
        <taxon>Gossypium</taxon>
    </lineage>
</organism>
<evidence type="ECO:0000256" key="4">
    <source>
        <dbReference type="ARBA" id="ARBA00024884"/>
    </source>
</evidence>
<dbReference type="Proteomes" id="UP000322667">
    <property type="component" value="Chromosome A04"/>
</dbReference>
<reference evidence="8 9" key="1">
    <citation type="submission" date="2019-07" db="EMBL/GenBank/DDBJ databases">
        <title>WGS assembly of Gossypium tomentosum.</title>
        <authorList>
            <person name="Chen Z.J."/>
            <person name="Sreedasyam A."/>
            <person name="Ando A."/>
            <person name="Song Q."/>
            <person name="De L."/>
            <person name="Hulse-Kemp A."/>
            <person name="Ding M."/>
            <person name="Ye W."/>
            <person name="Kirkbride R."/>
            <person name="Jenkins J."/>
            <person name="Plott C."/>
            <person name="Lovell J."/>
            <person name="Lin Y.-M."/>
            <person name="Vaughn R."/>
            <person name="Liu B."/>
            <person name="Li W."/>
            <person name="Simpson S."/>
            <person name="Scheffler B."/>
            <person name="Saski C."/>
            <person name="Grover C."/>
            <person name="Hu G."/>
            <person name="Conover J."/>
            <person name="Carlson J."/>
            <person name="Shu S."/>
            <person name="Boston L."/>
            <person name="Williams M."/>
            <person name="Peterson D."/>
            <person name="Mcgee K."/>
            <person name="Jones D."/>
            <person name="Wendel J."/>
            <person name="Stelly D."/>
            <person name="Grimwood J."/>
            <person name="Schmutz J."/>
        </authorList>
    </citation>
    <scope>NUCLEOTIDE SEQUENCE [LARGE SCALE GENOMIC DNA]</scope>
    <source>
        <strain evidence="8">7179.01</strain>
    </source>
</reference>
<evidence type="ECO:0000256" key="2">
    <source>
        <dbReference type="ARBA" id="ARBA00012205"/>
    </source>
</evidence>
<comment type="function">
    <text evidence="4 7">Cytokinin-activating enzyme working in the direct activation pathway. Phosphoribohydrolase that converts inactive cytokinin nucleotides to the biologically active free-base forms.</text>
</comment>
<evidence type="ECO:0000256" key="6">
    <source>
        <dbReference type="ARBA" id="ARBA00049153"/>
    </source>
</evidence>
<dbReference type="GO" id="GO:0009691">
    <property type="term" value="P:cytokinin biosynthetic process"/>
    <property type="evidence" value="ECO:0007669"/>
    <property type="project" value="UniProtKB-UniRule"/>
</dbReference>
<dbReference type="SUPFAM" id="SSF102405">
    <property type="entry name" value="MCP/YpsA-like"/>
    <property type="match status" value="1"/>
</dbReference>
<sequence>MHQRKAEMARQADAFIALPGGYGTLEELLEVITWAQLGIHRKPVGLLNVDGYYNSLLSFIDKAVDEGFISPISRRIIVSAPTAKQLVRQLEEYVPEYDEITSKLVWDEVDRLSYVPESGVAT</sequence>
<comment type="catalytic activity">
    <reaction evidence="6 7">
        <text>9-ribosyl-trans-zeatin 5'-phosphate + H2O = trans-zeatin + D-ribose 5-phosphate</text>
        <dbReference type="Rhea" id="RHEA:48564"/>
        <dbReference type="ChEBI" id="CHEBI:15377"/>
        <dbReference type="ChEBI" id="CHEBI:16522"/>
        <dbReference type="ChEBI" id="CHEBI:78346"/>
        <dbReference type="ChEBI" id="CHEBI:87947"/>
        <dbReference type="EC" id="3.2.2.n1"/>
    </reaction>
</comment>
<keyword evidence="9" id="KW-1185">Reference proteome</keyword>
<protein>
    <recommendedName>
        <fullName evidence="2 7">Cytokinin riboside 5'-monophosphate phosphoribohydrolase</fullName>
        <ecNumber evidence="2 7">3.2.2.n1</ecNumber>
    </recommendedName>
</protein>
<dbReference type="GO" id="GO:0005829">
    <property type="term" value="C:cytosol"/>
    <property type="evidence" value="ECO:0007669"/>
    <property type="project" value="UniProtKB-ARBA"/>
</dbReference>
<gene>
    <name evidence="8" type="ORF">ES332_A04G093600v1</name>
</gene>
<dbReference type="InterPro" id="IPR005269">
    <property type="entry name" value="LOG"/>
</dbReference>
<name>A0A5D2QW78_GOSTO</name>
<dbReference type="NCBIfam" id="TIGR00730">
    <property type="entry name" value="Rossman fold protein, TIGR00730 family"/>
    <property type="match status" value="1"/>
</dbReference>
<evidence type="ECO:0000256" key="5">
    <source>
        <dbReference type="ARBA" id="ARBA00047718"/>
    </source>
</evidence>